<evidence type="ECO:0000313" key="11">
    <source>
        <dbReference type="Proteomes" id="UP000570514"/>
    </source>
</evidence>
<evidence type="ECO:0000256" key="3">
    <source>
        <dbReference type="ARBA" id="ARBA00022741"/>
    </source>
</evidence>
<evidence type="ECO:0000256" key="6">
    <source>
        <dbReference type="ARBA" id="ARBA00047745"/>
    </source>
</evidence>
<dbReference type="PIRSF" id="PIRSF000535">
    <property type="entry name" value="1PFK/6PFK/LacC"/>
    <property type="match status" value="1"/>
</dbReference>
<dbReference type="PROSITE" id="PS00583">
    <property type="entry name" value="PFKB_KINASES_1"/>
    <property type="match status" value="1"/>
</dbReference>
<evidence type="ECO:0000256" key="8">
    <source>
        <dbReference type="RuleBase" id="RU369061"/>
    </source>
</evidence>
<dbReference type="GO" id="GO:0016052">
    <property type="term" value="P:carbohydrate catabolic process"/>
    <property type="evidence" value="ECO:0007669"/>
    <property type="project" value="UniProtKB-ARBA"/>
</dbReference>
<dbReference type="Proteomes" id="UP000570514">
    <property type="component" value="Unassembled WGS sequence"/>
</dbReference>
<dbReference type="Gene3D" id="3.40.1190.20">
    <property type="match status" value="1"/>
</dbReference>
<dbReference type="InterPro" id="IPR022463">
    <property type="entry name" value="1-PFruKinase"/>
</dbReference>
<name>A0A846N2T1_9PROT</name>
<protein>
    <recommendedName>
        <fullName evidence="7">Phosphofructokinase</fullName>
    </recommendedName>
</protein>
<comment type="similarity">
    <text evidence="1 7 8">Belongs to the carbohydrate kinase PfkB family.</text>
</comment>
<dbReference type="PANTHER" id="PTHR46566">
    <property type="entry name" value="1-PHOSPHOFRUCTOKINASE-RELATED"/>
    <property type="match status" value="1"/>
</dbReference>
<dbReference type="RefSeq" id="WP_167083612.1">
    <property type="nucleotide sequence ID" value="NZ_BAAADC010000001.1"/>
</dbReference>
<dbReference type="PANTHER" id="PTHR46566:SF5">
    <property type="entry name" value="1-PHOSPHOFRUCTOKINASE"/>
    <property type="match status" value="1"/>
</dbReference>
<feature type="domain" description="Carbohydrate kinase PfkB" evidence="9">
    <location>
        <begin position="9"/>
        <end position="290"/>
    </location>
</feature>
<dbReference type="GO" id="GO:0005829">
    <property type="term" value="C:cytosol"/>
    <property type="evidence" value="ECO:0007669"/>
    <property type="project" value="TreeGrafter"/>
</dbReference>
<proteinExistence type="inferred from homology"/>
<evidence type="ECO:0000256" key="4">
    <source>
        <dbReference type="ARBA" id="ARBA00022777"/>
    </source>
</evidence>
<keyword evidence="3 8" id="KW-0547">Nucleotide-binding</keyword>
<evidence type="ECO:0000256" key="2">
    <source>
        <dbReference type="ARBA" id="ARBA00022679"/>
    </source>
</evidence>
<dbReference type="EMBL" id="JAASRM010000001">
    <property type="protein sequence ID" value="NIK89532.1"/>
    <property type="molecule type" value="Genomic_DNA"/>
</dbReference>
<dbReference type="FunFam" id="3.40.1190.20:FF:000001">
    <property type="entry name" value="Phosphofructokinase"/>
    <property type="match status" value="1"/>
</dbReference>
<keyword evidence="2 7" id="KW-0808">Transferase</keyword>
<gene>
    <name evidence="10" type="ORF">FHS83_002850</name>
</gene>
<comment type="function">
    <text evidence="8">Catalyzes the ATP-dependent phosphorylation of fructose-l-phosphate to fructose-l,6-bisphosphate.</text>
</comment>
<dbReference type="NCBIfam" id="TIGR03828">
    <property type="entry name" value="pfkB"/>
    <property type="match status" value="1"/>
</dbReference>
<evidence type="ECO:0000256" key="1">
    <source>
        <dbReference type="ARBA" id="ARBA00010688"/>
    </source>
</evidence>
<dbReference type="InterPro" id="IPR029056">
    <property type="entry name" value="Ribokinase-like"/>
</dbReference>
<dbReference type="SUPFAM" id="SSF53613">
    <property type="entry name" value="Ribokinase-like"/>
    <property type="match status" value="1"/>
</dbReference>
<evidence type="ECO:0000256" key="5">
    <source>
        <dbReference type="ARBA" id="ARBA00022840"/>
    </source>
</evidence>
<dbReference type="CDD" id="cd01164">
    <property type="entry name" value="FruK_PfkB_like"/>
    <property type="match status" value="1"/>
</dbReference>
<keyword evidence="4 8" id="KW-0418">Kinase</keyword>
<evidence type="ECO:0000259" key="9">
    <source>
        <dbReference type="Pfam" id="PF00294"/>
    </source>
</evidence>
<dbReference type="AlphaFoldDB" id="A0A846N2T1"/>
<dbReference type="Pfam" id="PF00294">
    <property type="entry name" value="PfkB"/>
    <property type="match status" value="1"/>
</dbReference>
<organism evidence="10 11">
    <name type="scientific">Rhizomicrobium palustre</name>
    <dbReference type="NCBI Taxonomy" id="189966"/>
    <lineage>
        <taxon>Bacteria</taxon>
        <taxon>Pseudomonadati</taxon>
        <taxon>Pseudomonadota</taxon>
        <taxon>Alphaproteobacteria</taxon>
        <taxon>Micropepsales</taxon>
        <taxon>Micropepsaceae</taxon>
        <taxon>Rhizomicrobium</taxon>
    </lineage>
</organism>
<sequence>MSAIVTVTLNPAIDLTVALDHLTPGEVHRAHSAVSNAGGKGVNVAACLADWGVNVSATGFLGAGNVHPFETLFRDKSVGDGFIRLPGETRINVKITEPGGRTTDVNLPGLPIEADLLPRLNDRIRALEPSLLVLSGSLPAGLSPSIWADMASHWQQQGVRVLLDVSGAPLQEALSREELLFAVKPNRDELAAVMGAIPDDAALLAQARALHRNGIGLVVVSLGSEGALFVSEEGALYAAPLKVGVVSSVGAGDAMVAGLCAGISEDASLERLARLSTAFAAGKLRKIGPHLPPKQDVEALASAVSIAAAEDWIMYGRLSGEQSS</sequence>
<evidence type="ECO:0000256" key="7">
    <source>
        <dbReference type="PIRNR" id="PIRNR000535"/>
    </source>
</evidence>
<evidence type="ECO:0000313" key="10">
    <source>
        <dbReference type="EMBL" id="NIK89532.1"/>
    </source>
</evidence>
<dbReference type="GO" id="GO:0005524">
    <property type="term" value="F:ATP binding"/>
    <property type="evidence" value="ECO:0007669"/>
    <property type="project" value="UniProtKB-UniRule"/>
</dbReference>
<keyword evidence="11" id="KW-1185">Reference proteome</keyword>
<dbReference type="InterPro" id="IPR002173">
    <property type="entry name" value="Carboh/pur_kinase_PfkB_CS"/>
</dbReference>
<comment type="caution">
    <text evidence="10">The sequence shown here is derived from an EMBL/GenBank/DDBJ whole genome shotgun (WGS) entry which is preliminary data.</text>
</comment>
<dbReference type="GO" id="GO:0044281">
    <property type="term" value="P:small molecule metabolic process"/>
    <property type="evidence" value="ECO:0007669"/>
    <property type="project" value="UniProtKB-ARBA"/>
</dbReference>
<reference evidence="10 11" key="1">
    <citation type="submission" date="2020-03" db="EMBL/GenBank/DDBJ databases">
        <title>Genomic Encyclopedia of Type Strains, Phase IV (KMG-IV): sequencing the most valuable type-strain genomes for metagenomic binning, comparative biology and taxonomic classification.</title>
        <authorList>
            <person name="Goeker M."/>
        </authorList>
    </citation>
    <scope>NUCLEOTIDE SEQUENCE [LARGE SCALE GENOMIC DNA]</scope>
    <source>
        <strain evidence="10 11">DSM 19867</strain>
    </source>
</reference>
<dbReference type="NCBIfam" id="TIGR03168">
    <property type="entry name" value="1-PFK"/>
    <property type="match status" value="1"/>
</dbReference>
<keyword evidence="5 8" id="KW-0067">ATP-binding</keyword>
<comment type="catalytic activity">
    <reaction evidence="6 8">
        <text>beta-D-fructose 1-phosphate + ATP = beta-D-fructose 1,6-bisphosphate + ADP + H(+)</text>
        <dbReference type="Rhea" id="RHEA:14213"/>
        <dbReference type="ChEBI" id="CHEBI:15378"/>
        <dbReference type="ChEBI" id="CHEBI:30616"/>
        <dbReference type="ChEBI" id="CHEBI:32966"/>
        <dbReference type="ChEBI" id="CHEBI:138881"/>
        <dbReference type="ChEBI" id="CHEBI:456216"/>
        <dbReference type="EC" id="2.7.1.56"/>
    </reaction>
</comment>
<accession>A0A846N2T1</accession>
<dbReference type="GO" id="GO:0008662">
    <property type="term" value="F:1-phosphofructokinase activity"/>
    <property type="evidence" value="ECO:0007669"/>
    <property type="project" value="UniProtKB-UniRule"/>
</dbReference>
<dbReference type="InterPro" id="IPR017583">
    <property type="entry name" value="Tagatose/fructose_Pkinase"/>
</dbReference>
<dbReference type="InterPro" id="IPR011611">
    <property type="entry name" value="PfkB_dom"/>
</dbReference>